<dbReference type="PROSITE" id="PS51340">
    <property type="entry name" value="MOSC"/>
    <property type="match status" value="1"/>
</dbReference>
<dbReference type="InterPro" id="IPR011037">
    <property type="entry name" value="Pyrv_Knase-like_insert_dom_sf"/>
</dbReference>
<feature type="signal peptide" evidence="1">
    <location>
        <begin position="1"/>
        <end position="30"/>
    </location>
</feature>
<protein>
    <recommendedName>
        <fullName evidence="2">MOSC domain-containing protein</fullName>
    </recommendedName>
</protein>
<accession>A0A1Z5KUA3</accession>
<organism evidence="3 4">
    <name type="scientific">Fistulifera solaris</name>
    <name type="common">Oleaginous diatom</name>
    <dbReference type="NCBI Taxonomy" id="1519565"/>
    <lineage>
        <taxon>Eukaryota</taxon>
        <taxon>Sar</taxon>
        <taxon>Stramenopiles</taxon>
        <taxon>Ochrophyta</taxon>
        <taxon>Bacillariophyta</taxon>
        <taxon>Bacillariophyceae</taxon>
        <taxon>Bacillariophycidae</taxon>
        <taxon>Naviculales</taxon>
        <taxon>Naviculaceae</taxon>
        <taxon>Fistulifera</taxon>
    </lineage>
</organism>
<dbReference type="Proteomes" id="UP000198406">
    <property type="component" value="Unassembled WGS sequence"/>
</dbReference>
<dbReference type="EMBL" id="BDSP01000294">
    <property type="protein sequence ID" value="GAX29621.1"/>
    <property type="molecule type" value="Genomic_DNA"/>
</dbReference>
<reference evidence="3 4" key="1">
    <citation type="journal article" date="2015" name="Plant Cell">
        <title>Oil accumulation by the oleaginous diatom Fistulifera solaris as revealed by the genome and transcriptome.</title>
        <authorList>
            <person name="Tanaka T."/>
            <person name="Maeda Y."/>
            <person name="Veluchamy A."/>
            <person name="Tanaka M."/>
            <person name="Abida H."/>
            <person name="Marechal E."/>
            <person name="Bowler C."/>
            <person name="Muto M."/>
            <person name="Sunaga Y."/>
            <person name="Tanaka M."/>
            <person name="Yoshino T."/>
            <person name="Taniguchi T."/>
            <person name="Fukuda Y."/>
            <person name="Nemoto M."/>
            <person name="Matsumoto M."/>
            <person name="Wong P.S."/>
            <person name="Aburatani S."/>
            <person name="Fujibuchi W."/>
        </authorList>
    </citation>
    <scope>NUCLEOTIDE SEQUENCE [LARGE SCALE GENOMIC DNA]</scope>
    <source>
        <strain evidence="3 4">JPCC DA0580</strain>
    </source>
</reference>
<dbReference type="Pfam" id="PF03473">
    <property type="entry name" value="MOSC"/>
    <property type="match status" value="1"/>
</dbReference>
<dbReference type="SUPFAM" id="SSF50800">
    <property type="entry name" value="PK beta-barrel domain-like"/>
    <property type="match status" value="1"/>
</dbReference>
<gene>
    <name evidence="3" type="ORF">FisN_3Lu124</name>
</gene>
<dbReference type="GO" id="GO:0030151">
    <property type="term" value="F:molybdenum ion binding"/>
    <property type="evidence" value="ECO:0007669"/>
    <property type="project" value="InterPro"/>
</dbReference>
<keyword evidence="1" id="KW-0732">Signal</keyword>
<evidence type="ECO:0000313" key="4">
    <source>
        <dbReference type="Proteomes" id="UP000198406"/>
    </source>
</evidence>
<evidence type="ECO:0000259" key="2">
    <source>
        <dbReference type="PROSITE" id="PS51340"/>
    </source>
</evidence>
<dbReference type="OrthoDB" id="5390at2759"/>
<feature type="chain" id="PRO_5012306414" description="MOSC domain-containing protein" evidence="1">
    <location>
        <begin position="31"/>
        <end position="242"/>
    </location>
</feature>
<dbReference type="AlphaFoldDB" id="A0A1Z5KUA3"/>
<proteinExistence type="predicted"/>
<sequence length="242" mass="27101">MADSLSISMFTVRTFLPLVMLVGEWVSCASMGVRDNSKLLASKSSIKDSDNSLPTGYVSRLAARKFDDENSRPSSRFYTTRKDEQKEGIWLSKAGIRGDYNHYRTITLKGIPDRAVSLLTTDTMDLLRSYGYQAMDGDLGENILLDKVSYSFFEPGKQYRLKCRENEVVLEITEPVIPCANLCKLPYINDDSKTPKERIKECQGFISILASKPGLRGWYAKVIKEGAIVPESVLTPVLSDFG</sequence>
<dbReference type="InParanoid" id="A0A1Z5KUA3"/>
<keyword evidence="4" id="KW-1185">Reference proteome</keyword>
<evidence type="ECO:0000256" key="1">
    <source>
        <dbReference type="SAM" id="SignalP"/>
    </source>
</evidence>
<dbReference type="InterPro" id="IPR005302">
    <property type="entry name" value="MoCF_Sase_C"/>
</dbReference>
<name>A0A1Z5KUA3_FISSO</name>
<dbReference type="GO" id="GO:0030170">
    <property type="term" value="F:pyridoxal phosphate binding"/>
    <property type="evidence" value="ECO:0007669"/>
    <property type="project" value="InterPro"/>
</dbReference>
<dbReference type="Gene3D" id="2.40.33.20">
    <property type="entry name" value="PK beta-barrel domain-like"/>
    <property type="match status" value="1"/>
</dbReference>
<feature type="domain" description="MOSC" evidence="2">
    <location>
        <begin position="72"/>
        <end position="237"/>
    </location>
</feature>
<comment type="caution">
    <text evidence="3">The sequence shown here is derived from an EMBL/GenBank/DDBJ whole genome shotgun (WGS) entry which is preliminary data.</text>
</comment>
<evidence type="ECO:0000313" key="3">
    <source>
        <dbReference type="EMBL" id="GAX29621.1"/>
    </source>
</evidence>
<dbReference type="GO" id="GO:0003824">
    <property type="term" value="F:catalytic activity"/>
    <property type="evidence" value="ECO:0007669"/>
    <property type="project" value="InterPro"/>
</dbReference>